<dbReference type="Proteomes" id="UP000320643">
    <property type="component" value="Unassembled WGS sequence"/>
</dbReference>
<gene>
    <name evidence="3" type="ORF">FMM05_02070</name>
</gene>
<evidence type="ECO:0000313" key="4">
    <source>
        <dbReference type="Proteomes" id="UP000320643"/>
    </source>
</evidence>
<reference evidence="3 4" key="1">
    <citation type="submission" date="2019-07" db="EMBL/GenBank/DDBJ databases">
        <title>Flavobacterium sp. nov., isolated from glacier ice.</title>
        <authorList>
            <person name="Liu Q."/>
            <person name="Xin Y.-H."/>
        </authorList>
    </citation>
    <scope>NUCLEOTIDE SEQUENCE [LARGE SCALE GENOMIC DNA]</scope>
    <source>
        <strain evidence="3 4">ZT4R6</strain>
    </source>
</reference>
<keyword evidence="1" id="KW-0732">Signal</keyword>
<name>A0A552VAD5_9FLAO</name>
<protein>
    <submittedName>
        <fullName evidence="3">DUF2807 domain-containing protein</fullName>
    </submittedName>
</protein>
<accession>A0A552VAD5</accession>
<feature type="domain" description="Putative auto-transporter adhesin head GIN" evidence="2">
    <location>
        <begin position="28"/>
        <end position="209"/>
    </location>
</feature>
<dbReference type="Gene3D" id="2.160.20.120">
    <property type="match status" value="1"/>
</dbReference>
<evidence type="ECO:0000313" key="3">
    <source>
        <dbReference type="EMBL" id="TRW27448.1"/>
    </source>
</evidence>
<dbReference type="EMBL" id="VJVZ01000001">
    <property type="protein sequence ID" value="TRW27448.1"/>
    <property type="molecule type" value="Genomic_DNA"/>
</dbReference>
<feature type="signal peptide" evidence="1">
    <location>
        <begin position="1"/>
        <end position="18"/>
    </location>
</feature>
<dbReference type="AlphaFoldDB" id="A0A552VAD5"/>
<keyword evidence="4" id="KW-1185">Reference proteome</keyword>
<organism evidence="3 4">
    <name type="scientific">Flavobacterium zepuense</name>
    <dbReference type="NCBI Taxonomy" id="2593302"/>
    <lineage>
        <taxon>Bacteria</taxon>
        <taxon>Pseudomonadati</taxon>
        <taxon>Bacteroidota</taxon>
        <taxon>Flavobacteriia</taxon>
        <taxon>Flavobacteriales</taxon>
        <taxon>Flavobacteriaceae</taxon>
        <taxon>Flavobacterium</taxon>
    </lineage>
</organism>
<dbReference type="PANTHER" id="PTHR39200">
    <property type="entry name" value="HYPOTHETICAL EXPORTED PROTEIN"/>
    <property type="match status" value="1"/>
</dbReference>
<dbReference type="PANTHER" id="PTHR39200:SF1">
    <property type="entry name" value="AUTO-TRANSPORTER ADHESIN HEAD GIN DOMAIN-CONTAINING PROTEIN-RELATED"/>
    <property type="match status" value="1"/>
</dbReference>
<evidence type="ECO:0000259" key="2">
    <source>
        <dbReference type="Pfam" id="PF10988"/>
    </source>
</evidence>
<dbReference type="Pfam" id="PF10988">
    <property type="entry name" value="DUF2807"/>
    <property type="match status" value="1"/>
</dbReference>
<proteinExistence type="predicted"/>
<sequence length="225" mass="23153">MKNLILLVSFLFSVAAVAQVTEKRDISAFTKINVTGSYAVELVKTGGNTLTISGDQDAVSNTLIEVSGGELKIEMKRNFKSKSYKKLTVIVPVNQLEEADITGSGSITSDVVFTGDFKTSVTGSGKVNLNVKASDAKANVTGSGSVTLKGSATSLKCHVAGSGSLKAADFICDNVSVEVAGSGSAHVYSKKELTGSIAGSGDVTYAGDPAVNDVKVNGSGSFKKR</sequence>
<dbReference type="RefSeq" id="WP_143371676.1">
    <property type="nucleotide sequence ID" value="NZ_VJVZ01000001.1"/>
</dbReference>
<dbReference type="InterPro" id="IPR021255">
    <property type="entry name" value="DUF2807"/>
</dbReference>
<dbReference type="OrthoDB" id="5585143at2"/>
<feature type="chain" id="PRO_5021964522" evidence="1">
    <location>
        <begin position="19"/>
        <end position="225"/>
    </location>
</feature>
<comment type="caution">
    <text evidence="3">The sequence shown here is derived from an EMBL/GenBank/DDBJ whole genome shotgun (WGS) entry which is preliminary data.</text>
</comment>
<evidence type="ECO:0000256" key="1">
    <source>
        <dbReference type="SAM" id="SignalP"/>
    </source>
</evidence>